<feature type="binding site" evidence="5">
    <location>
        <begin position="437"/>
        <end position="444"/>
    </location>
    <ligand>
        <name>ATP</name>
        <dbReference type="ChEBI" id="CHEBI:30616"/>
    </ligand>
</feature>
<dbReference type="CDD" id="cd01127">
    <property type="entry name" value="TrwB_TraG_TraD_VirD4"/>
    <property type="match status" value="1"/>
</dbReference>
<dbReference type="RefSeq" id="WP_197009710.1">
    <property type="nucleotide sequence ID" value="NZ_BAABES010000007.1"/>
</dbReference>
<dbReference type="InterPro" id="IPR002543">
    <property type="entry name" value="FtsK_dom"/>
</dbReference>
<feature type="domain" description="FtsK" evidence="8">
    <location>
        <begin position="420"/>
        <end position="618"/>
    </location>
</feature>
<dbReference type="GO" id="GO:0004672">
    <property type="term" value="F:protein kinase activity"/>
    <property type="evidence" value="ECO:0007669"/>
    <property type="project" value="InterPro"/>
</dbReference>
<dbReference type="Pfam" id="PF17854">
    <property type="entry name" value="FtsK_alpha"/>
    <property type="match status" value="1"/>
</dbReference>
<dbReference type="InterPro" id="IPR003593">
    <property type="entry name" value="AAA+_ATPase"/>
</dbReference>
<protein>
    <recommendedName>
        <fullName evidence="11">Non-specific serine/threonine protein kinase</fullName>
    </recommendedName>
</protein>
<feature type="binding site" evidence="6">
    <location>
        <position position="40"/>
    </location>
    <ligand>
        <name>ATP</name>
        <dbReference type="ChEBI" id="CHEBI:30616"/>
    </ligand>
</feature>
<sequence length="671" mass="72028">MRPGAELAGRYRLEELLGRGGMGEVWRGFDLSLERPVALKVLLADWSDEREMASAMARFRREGKAAARLSHPSIATVHDVGHEGGCPFLVLELLTGQDLRRVLARHPRGLPIEQVLDYGAQTAEGLAAAHAAGVVHRDIKPANLMLLPGGRVKICDFGIARLKGATAGLSAAGGRMGTFAYMPPEQAAGGPLDGRADLYALGCTLFHMLTGRHVFPGDDLQAMVAQHLARPAPSPREVRADIPTDLDALVLAMLAKDPEDRPADATVVARELKRIGRVPVSPGARYVLPDPWALRPGTVARPRTKANDVVVDVLTRVLERFGIGARVTGFTRGPTMTRYEIEPGSAVMVEKLTALTGSIADAVRSADVRISSPLPGRSAIGVEIPNVDRDIVGLGDVLRSQAATGENHPMVVGLGRDAVGRTVVTNLVKLPHLLIAGAAGTGKSTCVRGLITSVLMRATPDEVRMILVDPKRVELTMYQGLPHLITPIITHPKRAAEALERVVGEMDRRYDDLAASGFRHIDDLNAAVREGRLPSPPGGERVPYPYMLVVVDELADLMMVAPGDVEDAVVRLTRLARAAGIHLVLATRRPSADVMTGPIVANVPSRLAFATASPDDSRVILERPGAERLLGQGDALFLPMGVNEPIRLQNAYVSEEEIRGIVDHCGRHRAE</sequence>
<evidence type="ECO:0000259" key="8">
    <source>
        <dbReference type="PROSITE" id="PS50901"/>
    </source>
</evidence>
<keyword evidence="3 5" id="KW-0067">ATP-binding</keyword>
<evidence type="ECO:0000256" key="2">
    <source>
        <dbReference type="ARBA" id="ARBA00022741"/>
    </source>
</evidence>
<dbReference type="PANTHER" id="PTHR22683">
    <property type="entry name" value="SPORULATION PROTEIN RELATED"/>
    <property type="match status" value="1"/>
</dbReference>
<feature type="domain" description="Protein kinase" evidence="7">
    <location>
        <begin position="11"/>
        <end position="275"/>
    </location>
</feature>
<dbReference type="InterPro" id="IPR050206">
    <property type="entry name" value="FtsK/SpoIIIE/SftA"/>
</dbReference>
<dbReference type="Gene3D" id="3.30.200.20">
    <property type="entry name" value="Phosphorylase Kinase, domain 1"/>
    <property type="match status" value="1"/>
</dbReference>
<evidence type="ECO:0000256" key="6">
    <source>
        <dbReference type="PROSITE-ProRule" id="PRU10141"/>
    </source>
</evidence>
<dbReference type="GO" id="GO:0003677">
    <property type="term" value="F:DNA binding"/>
    <property type="evidence" value="ECO:0007669"/>
    <property type="project" value="UniProtKB-KW"/>
</dbReference>
<keyword evidence="4" id="KW-0238">DNA-binding</keyword>
<dbReference type="AlphaFoldDB" id="A0A931GHE0"/>
<dbReference type="InterPro" id="IPR011009">
    <property type="entry name" value="Kinase-like_dom_sf"/>
</dbReference>
<dbReference type="SUPFAM" id="SSF52540">
    <property type="entry name" value="P-loop containing nucleoside triphosphate hydrolases"/>
    <property type="match status" value="1"/>
</dbReference>
<evidence type="ECO:0000259" key="7">
    <source>
        <dbReference type="PROSITE" id="PS50011"/>
    </source>
</evidence>
<dbReference type="SMART" id="SM00220">
    <property type="entry name" value="S_TKc"/>
    <property type="match status" value="1"/>
</dbReference>
<evidence type="ECO:0000313" key="10">
    <source>
        <dbReference type="Proteomes" id="UP000614047"/>
    </source>
</evidence>
<evidence type="ECO:0008006" key="11">
    <source>
        <dbReference type="Google" id="ProtNLM"/>
    </source>
</evidence>
<dbReference type="PROSITE" id="PS50901">
    <property type="entry name" value="FTSK"/>
    <property type="match status" value="1"/>
</dbReference>
<reference evidence="9" key="1">
    <citation type="submission" date="2020-11" db="EMBL/GenBank/DDBJ databases">
        <title>Sequencing the genomes of 1000 actinobacteria strains.</title>
        <authorList>
            <person name="Klenk H.-P."/>
        </authorList>
    </citation>
    <scope>NUCLEOTIDE SEQUENCE</scope>
    <source>
        <strain evidence="9">DSM 43175</strain>
    </source>
</reference>
<dbReference type="InterPro" id="IPR027417">
    <property type="entry name" value="P-loop_NTPase"/>
</dbReference>
<dbReference type="InterPro" id="IPR017441">
    <property type="entry name" value="Protein_kinase_ATP_BS"/>
</dbReference>
<evidence type="ECO:0000313" key="9">
    <source>
        <dbReference type="EMBL" id="MBG6086762.1"/>
    </source>
</evidence>
<dbReference type="Gene3D" id="3.30.980.40">
    <property type="match status" value="1"/>
</dbReference>
<evidence type="ECO:0000256" key="1">
    <source>
        <dbReference type="ARBA" id="ARBA00006474"/>
    </source>
</evidence>
<organism evidence="9 10">
    <name type="scientific">Actinomadura viridis</name>
    <dbReference type="NCBI Taxonomy" id="58110"/>
    <lineage>
        <taxon>Bacteria</taxon>
        <taxon>Bacillati</taxon>
        <taxon>Actinomycetota</taxon>
        <taxon>Actinomycetes</taxon>
        <taxon>Streptosporangiales</taxon>
        <taxon>Thermomonosporaceae</taxon>
        <taxon>Actinomadura</taxon>
    </lineage>
</organism>
<evidence type="ECO:0000256" key="5">
    <source>
        <dbReference type="PROSITE-ProRule" id="PRU00289"/>
    </source>
</evidence>
<comment type="caution">
    <text evidence="9">The sequence shown here is derived from an EMBL/GenBank/DDBJ whole genome shotgun (WGS) entry which is preliminary data.</text>
</comment>
<dbReference type="SUPFAM" id="SSF56112">
    <property type="entry name" value="Protein kinase-like (PK-like)"/>
    <property type="match status" value="1"/>
</dbReference>
<dbReference type="InterPro" id="IPR000719">
    <property type="entry name" value="Prot_kinase_dom"/>
</dbReference>
<evidence type="ECO:0000256" key="4">
    <source>
        <dbReference type="ARBA" id="ARBA00023125"/>
    </source>
</evidence>
<dbReference type="PANTHER" id="PTHR22683:SF41">
    <property type="entry name" value="DNA TRANSLOCASE FTSK"/>
    <property type="match status" value="1"/>
</dbReference>
<dbReference type="Gene3D" id="1.10.510.10">
    <property type="entry name" value="Transferase(Phosphotransferase) domain 1"/>
    <property type="match status" value="1"/>
</dbReference>
<dbReference type="InterPro" id="IPR041027">
    <property type="entry name" value="FtsK_alpha"/>
</dbReference>
<dbReference type="Gene3D" id="3.40.50.300">
    <property type="entry name" value="P-loop containing nucleotide triphosphate hydrolases"/>
    <property type="match status" value="1"/>
</dbReference>
<accession>A0A931GHE0</accession>
<keyword evidence="2 5" id="KW-0547">Nucleotide-binding</keyword>
<dbReference type="EMBL" id="JADOUA010000001">
    <property type="protein sequence ID" value="MBG6086762.1"/>
    <property type="molecule type" value="Genomic_DNA"/>
</dbReference>
<dbReference type="Proteomes" id="UP000614047">
    <property type="component" value="Unassembled WGS sequence"/>
</dbReference>
<name>A0A931GHE0_9ACTN</name>
<dbReference type="CDD" id="cd14014">
    <property type="entry name" value="STKc_PknB_like"/>
    <property type="match status" value="1"/>
</dbReference>
<dbReference type="PROSITE" id="PS00108">
    <property type="entry name" value="PROTEIN_KINASE_ST"/>
    <property type="match status" value="1"/>
</dbReference>
<keyword evidence="10" id="KW-1185">Reference proteome</keyword>
<dbReference type="Pfam" id="PF00069">
    <property type="entry name" value="Pkinase"/>
    <property type="match status" value="1"/>
</dbReference>
<dbReference type="InterPro" id="IPR008271">
    <property type="entry name" value="Ser/Thr_kinase_AS"/>
</dbReference>
<dbReference type="SMART" id="SM00382">
    <property type="entry name" value="AAA"/>
    <property type="match status" value="1"/>
</dbReference>
<dbReference type="PROSITE" id="PS50011">
    <property type="entry name" value="PROTEIN_KINASE_DOM"/>
    <property type="match status" value="1"/>
</dbReference>
<gene>
    <name evidence="9" type="ORF">IW256_000875</name>
</gene>
<proteinExistence type="inferred from homology"/>
<dbReference type="PROSITE" id="PS00107">
    <property type="entry name" value="PROTEIN_KINASE_ATP"/>
    <property type="match status" value="1"/>
</dbReference>
<evidence type="ECO:0000256" key="3">
    <source>
        <dbReference type="ARBA" id="ARBA00022840"/>
    </source>
</evidence>
<dbReference type="Pfam" id="PF01580">
    <property type="entry name" value="FtsK_SpoIIIE"/>
    <property type="match status" value="1"/>
</dbReference>
<comment type="similarity">
    <text evidence="1">Belongs to the FtsK/SpoIIIE/SftA family.</text>
</comment>
<dbReference type="GO" id="GO:0005524">
    <property type="term" value="F:ATP binding"/>
    <property type="evidence" value="ECO:0007669"/>
    <property type="project" value="UniProtKB-UniRule"/>
</dbReference>